<dbReference type="RefSeq" id="WP_244183737.1">
    <property type="nucleotide sequence ID" value="NZ_JBJGBS010000192.1"/>
</dbReference>
<proteinExistence type="predicted"/>
<comment type="caution">
    <text evidence="1">The sequence shown here is derived from an EMBL/GenBank/DDBJ whole genome shotgun (WGS) entry which is preliminary data.</text>
</comment>
<name>A0ABW9MSX1_9XANT</name>
<dbReference type="Proteomes" id="UP001637990">
    <property type="component" value="Unassembled WGS sequence"/>
</dbReference>
<gene>
    <name evidence="1" type="ORF">ACI6Q5_20870</name>
</gene>
<evidence type="ECO:0000313" key="2">
    <source>
        <dbReference type="Proteomes" id="UP001637990"/>
    </source>
</evidence>
<keyword evidence="2" id="KW-1185">Reference proteome</keyword>
<sequence length="158" mass="17878">MDRRRRKRMQRYWARAEAKACAAIDRLDPHSWFDLWHTHVDWNGRGRASAEDRHMVNAVAVRVLGYLEARLAQHDAAVQVWADLSPDTMDTAIYAHSANPNGSTFPVNFPAADWQQPPPAHMVAILPATHRAGAVSCDGSTRHIVQRWPQRVGKEVRA</sequence>
<evidence type="ECO:0000313" key="1">
    <source>
        <dbReference type="EMBL" id="MFO3707360.1"/>
    </source>
</evidence>
<organism evidence="1 2">
    <name type="scientific">Xanthomonas codiaei</name>
    <dbReference type="NCBI Taxonomy" id="56463"/>
    <lineage>
        <taxon>Bacteria</taxon>
        <taxon>Pseudomonadati</taxon>
        <taxon>Pseudomonadota</taxon>
        <taxon>Gammaproteobacteria</taxon>
        <taxon>Lysobacterales</taxon>
        <taxon>Lysobacteraceae</taxon>
        <taxon>Xanthomonas</taxon>
    </lineage>
</organism>
<dbReference type="EMBL" id="JBJGBS010000192">
    <property type="protein sequence ID" value="MFO3707360.1"/>
    <property type="molecule type" value="Genomic_DNA"/>
</dbReference>
<reference evidence="1 2" key="1">
    <citation type="submission" date="2024-11" db="EMBL/GenBank/DDBJ databases">
        <title>Genome sequencing of Xanthomonas codiaei.</title>
        <authorList>
            <person name="Studholme D.J."/>
        </authorList>
    </citation>
    <scope>NUCLEOTIDE SEQUENCE [LARGE SCALE GENOMIC DNA]</scope>
    <source>
        <strain evidence="1 2">NCPPB 4350</strain>
    </source>
</reference>
<accession>A0ABW9MSX1</accession>
<protein>
    <submittedName>
        <fullName evidence="1">Uncharacterized protein</fullName>
    </submittedName>
</protein>